<proteinExistence type="predicted"/>
<dbReference type="AlphaFoldDB" id="X1FLU4"/>
<organism evidence="1">
    <name type="scientific">marine sediment metagenome</name>
    <dbReference type="NCBI Taxonomy" id="412755"/>
    <lineage>
        <taxon>unclassified sequences</taxon>
        <taxon>metagenomes</taxon>
        <taxon>ecological metagenomes</taxon>
    </lineage>
</organism>
<feature type="non-terminal residue" evidence="1">
    <location>
        <position position="1"/>
    </location>
</feature>
<name>X1FLU4_9ZZZZ</name>
<sequence>QIRYLLGELFELKGYKESFNSFPAIAAHVAALGRLHLWRLMKMAGKENYFYCDTDSLLVNNEGLQNLSKELDNDKLGSLKVIEETDSANIKGLKDYTIGDKTAIKGIRKLAIQIEDGVYEQELWPNLPYKELSKILTNCSYSLLFISLKSCRNL</sequence>
<gene>
    <name evidence="1" type="ORF">S03H2_06178</name>
</gene>
<dbReference type="SUPFAM" id="SSF56672">
    <property type="entry name" value="DNA/RNA polymerases"/>
    <property type="match status" value="1"/>
</dbReference>
<reference evidence="1" key="1">
    <citation type="journal article" date="2014" name="Front. Microbiol.">
        <title>High frequency of phylogenetically diverse reductive dehalogenase-homologous genes in deep subseafloor sedimentary metagenomes.</title>
        <authorList>
            <person name="Kawai M."/>
            <person name="Futagami T."/>
            <person name="Toyoda A."/>
            <person name="Takaki Y."/>
            <person name="Nishi S."/>
            <person name="Hori S."/>
            <person name="Arai W."/>
            <person name="Tsubouchi T."/>
            <person name="Morono Y."/>
            <person name="Uchiyama I."/>
            <person name="Ito T."/>
            <person name="Fujiyama A."/>
            <person name="Inagaki F."/>
            <person name="Takami H."/>
        </authorList>
    </citation>
    <scope>NUCLEOTIDE SEQUENCE</scope>
    <source>
        <strain evidence="1">Expedition CK06-06</strain>
    </source>
</reference>
<protein>
    <submittedName>
        <fullName evidence="1">Uncharacterized protein</fullName>
    </submittedName>
</protein>
<dbReference type="InterPro" id="IPR023211">
    <property type="entry name" value="DNA_pol_palm_dom_sf"/>
</dbReference>
<evidence type="ECO:0000313" key="1">
    <source>
        <dbReference type="EMBL" id="GAH30349.1"/>
    </source>
</evidence>
<dbReference type="Gene3D" id="3.90.1600.10">
    <property type="entry name" value="Palm domain of DNA polymerase"/>
    <property type="match status" value="1"/>
</dbReference>
<dbReference type="InterPro" id="IPR043502">
    <property type="entry name" value="DNA/RNA_pol_sf"/>
</dbReference>
<dbReference type="EMBL" id="BARU01002664">
    <property type="protein sequence ID" value="GAH30349.1"/>
    <property type="molecule type" value="Genomic_DNA"/>
</dbReference>
<comment type="caution">
    <text evidence="1">The sequence shown here is derived from an EMBL/GenBank/DDBJ whole genome shotgun (WGS) entry which is preliminary data.</text>
</comment>
<accession>X1FLU4</accession>